<dbReference type="Proteomes" id="UP001489004">
    <property type="component" value="Unassembled WGS sequence"/>
</dbReference>
<dbReference type="AlphaFoldDB" id="A0AAW1PH42"/>
<evidence type="ECO:0000313" key="11">
    <source>
        <dbReference type="EMBL" id="KAK9807589.1"/>
    </source>
</evidence>
<accession>A0AAW1PH42</accession>
<comment type="similarity">
    <text evidence="3">Belongs to the MNN1/MNT family.</text>
</comment>
<keyword evidence="6" id="KW-0735">Signal-anchor</keyword>
<evidence type="ECO:0000256" key="3">
    <source>
        <dbReference type="ARBA" id="ARBA00009105"/>
    </source>
</evidence>
<dbReference type="InterPro" id="IPR029044">
    <property type="entry name" value="Nucleotide-diphossugar_trans"/>
</dbReference>
<keyword evidence="9" id="KW-0472">Membrane</keyword>
<dbReference type="InterPro" id="IPR022751">
    <property type="entry name" value="Alpha_mannosyltransferase"/>
</dbReference>
<keyword evidence="5" id="KW-0812">Transmembrane</keyword>
<keyword evidence="12" id="KW-1185">Reference proteome</keyword>
<dbReference type="SUPFAM" id="SSF53448">
    <property type="entry name" value="Nucleotide-diphospho-sugar transferases"/>
    <property type="match status" value="1"/>
</dbReference>
<keyword evidence="8" id="KW-0333">Golgi apparatus</keyword>
<evidence type="ECO:0000256" key="6">
    <source>
        <dbReference type="ARBA" id="ARBA00022968"/>
    </source>
</evidence>
<dbReference type="PANTHER" id="PTHR31646:SF1">
    <property type="entry name" value="ALPHA-1,2-MANNOSYLTRANSFERASE MNN2"/>
    <property type="match status" value="1"/>
</dbReference>
<comment type="subcellular location">
    <subcellularLocation>
        <location evidence="10">Endomembrane system</location>
        <topology evidence="10">Single-pass membrane protein</topology>
    </subcellularLocation>
    <subcellularLocation>
        <location evidence="1">Golgi apparatus membrane</location>
    </subcellularLocation>
    <subcellularLocation>
        <location evidence="2">Membrane</location>
        <topology evidence="2">Single-pass type II membrane protein</topology>
    </subcellularLocation>
</comment>
<keyword evidence="7" id="KW-1133">Transmembrane helix</keyword>
<evidence type="ECO:0000256" key="10">
    <source>
        <dbReference type="ARBA" id="ARBA00037847"/>
    </source>
</evidence>
<evidence type="ECO:0000256" key="4">
    <source>
        <dbReference type="ARBA" id="ARBA00022679"/>
    </source>
</evidence>
<dbReference type="GO" id="GO:0000026">
    <property type="term" value="F:alpha-1,2-mannosyltransferase activity"/>
    <property type="evidence" value="ECO:0007669"/>
    <property type="project" value="TreeGrafter"/>
</dbReference>
<name>A0AAW1PH42_9CHLO</name>
<dbReference type="Pfam" id="PF11051">
    <property type="entry name" value="Mannosyl_trans3"/>
    <property type="match status" value="2"/>
</dbReference>
<proteinExistence type="inferred from homology"/>
<evidence type="ECO:0000256" key="8">
    <source>
        <dbReference type="ARBA" id="ARBA00023034"/>
    </source>
</evidence>
<sequence length="374" mass="42400">MDKDTKDLLMERFAGVTIVDAASLPYPEHHQIVPVEHYVVKAYAFYHCPFDQVLVLDADNLPLADPTSLFDDPAFQQHGSLFWPDFGRDLPQSAYQMFGLHAPSTHGPDAVTQTDAGQFLLDRRRHADVIEWVWFLNSYGPGGIYQHTWSDKETYQLAFHLAGKPGDFQQVKQRPRSIMCRIGPDTEDDRRFMVTAAMQHAPDGVPLFAHRTGDGKVDPLTNWECTDMEYVSVPLNPERAARLFAPDRGQHSYADETGLLVDFTEMQVKIDESRHALERKPSKACMASSPLRFHLDCGYDFEGDSVPVPFVEFQDFEQPIVFGVIRAAERIYRTIRPIIRTGVMFGNTCATYSAEVGIQCQNLEEQMTAVRKAH</sequence>
<protein>
    <submittedName>
        <fullName evidence="11">Uncharacterized protein</fullName>
    </submittedName>
</protein>
<organism evidence="11 12">
    <name type="scientific">[Myrmecia] bisecta</name>
    <dbReference type="NCBI Taxonomy" id="41462"/>
    <lineage>
        <taxon>Eukaryota</taxon>
        <taxon>Viridiplantae</taxon>
        <taxon>Chlorophyta</taxon>
        <taxon>core chlorophytes</taxon>
        <taxon>Trebouxiophyceae</taxon>
        <taxon>Trebouxiales</taxon>
        <taxon>Trebouxiaceae</taxon>
        <taxon>Myrmecia</taxon>
    </lineage>
</organism>
<dbReference type="EMBL" id="JALJOR010000012">
    <property type="protein sequence ID" value="KAK9807589.1"/>
    <property type="molecule type" value="Genomic_DNA"/>
</dbReference>
<gene>
    <name evidence="11" type="ORF">WJX72_003512</name>
</gene>
<evidence type="ECO:0000313" key="12">
    <source>
        <dbReference type="Proteomes" id="UP001489004"/>
    </source>
</evidence>
<evidence type="ECO:0000256" key="1">
    <source>
        <dbReference type="ARBA" id="ARBA00004394"/>
    </source>
</evidence>
<comment type="caution">
    <text evidence="11">The sequence shown here is derived from an EMBL/GenBank/DDBJ whole genome shotgun (WGS) entry which is preliminary data.</text>
</comment>
<dbReference type="GO" id="GO:0000139">
    <property type="term" value="C:Golgi membrane"/>
    <property type="evidence" value="ECO:0007669"/>
    <property type="project" value="UniProtKB-SubCell"/>
</dbReference>
<evidence type="ECO:0000256" key="7">
    <source>
        <dbReference type="ARBA" id="ARBA00022989"/>
    </source>
</evidence>
<dbReference type="GO" id="GO:0046354">
    <property type="term" value="P:mannan biosynthetic process"/>
    <property type="evidence" value="ECO:0007669"/>
    <property type="project" value="TreeGrafter"/>
</dbReference>
<reference evidence="11 12" key="1">
    <citation type="journal article" date="2024" name="Nat. Commun.">
        <title>Phylogenomics reveals the evolutionary origins of lichenization in chlorophyte algae.</title>
        <authorList>
            <person name="Puginier C."/>
            <person name="Libourel C."/>
            <person name="Otte J."/>
            <person name="Skaloud P."/>
            <person name="Haon M."/>
            <person name="Grisel S."/>
            <person name="Petersen M."/>
            <person name="Berrin J.G."/>
            <person name="Delaux P.M."/>
            <person name="Dal Grande F."/>
            <person name="Keller J."/>
        </authorList>
    </citation>
    <scope>NUCLEOTIDE SEQUENCE [LARGE SCALE GENOMIC DNA]</scope>
    <source>
        <strain evidence="11 12">SAG 2043</strain>
    </source>
</reference>
<dbReference type="PANTHER" id="PTHR31646">
    <property type="entry name" value="ALPHA-1,2-MANNOSYLTRANSFERASE MNN2"/>
    <property type="match status" value="1"/>
</dbReference>
<keyword evidence="4" id="KW-0808">Transferase</keyword>
<evidence type="ECO:0000256" key="9">
    <source>
        <dbReference type="ARBA" id="ARBA00023136"/>
    </source>
</evidence>
<evidence type="ECO:0000256" key="5">
    <source>
        <dbReference type="ARBA" id="ARBA00022692"/>
    </source>
</evidence>
<evidence type="ECO:0000256" key="2">
    <source>
        <dbReference type="ARBA" id="ARBA00004606"/>
    </source>
</evidence>